<dbReference type="Gene3D" id="3.20.20.190">
    <property type="entry name" value="Phosphatidylinositol (PI) phosphodiesterase"/>
    <property type="match status" value="1"/>
</dbReference>
<reference evidence="2 3" key="1">
    <citation type="journal article" date="2019" name="Nat. Ecol. Evol.">
        <title>Megaphylogeny resolves global patterns of mushroom evolution.</title>
        <authorList>
            <person name="Varga T."/>
            <person name="Krizsan K."/>
            <person name="Foldi C."/>
            <person name="Dima B."/>
            <person name="Sanchez-Garcia M."/>
            <person name="Sanchez-Ramirez S."/>
            <person name="Szollosi G.J."/>
            <person name="Szarkandi J.G."/>
            <person name="Papp V."/>
            <person name="Albert L."/>
            <person name="Andreopoulos W."/>
            <person name="Angelini C."/>
            <person name="Antonin V."/>
            <person name="Barry K.W."/>
            <person name="Bougher N.L."/>
            <person name="Buchanan P."/>
            <person name="Buyck B."/>
            <person name="Bense V."/>
            <person name="Catcheside P."/>
            <person name="Chovatia M."/>
            <person name="Cooper J."/>
            <person name="Damon W."/>
            <person name="Desjardin D."/>
            <person name="Finy P."/>
            <person name="Geml J."/>
            <person name="Haridas S."/>
            <person name="Hughes K."/>
            <person name="Justo A."/>
            <person name="Karasinski D."/>
            <person name="Kautmanova I."/>
            <person name="Kiss B."/>
            <person name="Kocsube S."/>
            <person name="Kotiranta H."/>
            <person name="LaButti K.M."/>
            <person name="Lechner B.E."/>
            <person name="Liimatainen K."/>
            <person name="Lipzen A."/>
            <person name="Lukacs Z."/>
            <person name="Mihaltcheva S."/>
            <person name="Morgado L.N."/>
            <person name="Niskanen T."/>
            <person name="Noordeloos M.E."/>
            <person name="Ohm R.A."/>
            <person name="Ortiz-Santana B."/>
            <person name="Ovrebo C."/>
            <person name="Racz N."/>
            <person name="Riley R."/>
            <person name="Savchenko A."/>
            <person name="Shiryaev A."/>
            <person name="Soop K."/>
            <person name="Spirin V."/>
            <person name="Szebenyi C."/>
            <person name="Tomsovsky M."/>
            <person name="Tulloss R.E."/>
            <person name="Uehling J."/>
            <person name="Grigoriev I.V."/>
            <person name="Vagvolgyi C."/>
            <person name="Papp T."/>
            <person name="Martin F.M."/>
            <person name="Miettinen O."/>
            <person name="Hibbett D.S."/>
            <person name="Nagy L.G."/>
        </authorList>
    </citation>
    <scope>NUCLEOTIDE SEQUENCE [LARGE SCALE GENOMIC DNA]</scope>
    <source>
        <strain evidence="2 3">CBS 166.37</strain>
    </source>
</reference>
<keyword evidence="3" id="KW-1185">Reference proteome</keyword>
<dbReference type="EMBL" id="ML213591">
    <property type="protein sequence ID" value="TFK43917.1"/>
    <property type="molecule type" value="Genomic_DNA"/>
</dbReference>
<dbReference type="OrthoDB" id="1058301at2759"/>
<dbReference type="CDD" id="cd08570">
    <property type="entry name" value="GDPD_YPL206cp_fungi"/>
    <property type="match status" value="1"/>
</dbReference>
<dbReference type="SUPFAM" id="SSF51695">
    <property type="entry name" value="PLC-like phosphodiesterases"/>
    <property type="match status" value="1"/>
</dbReference>
<dbReference type="GO" id="GO:0006629">
    <property type="term" value="P:lipid metabolic process"/>
    <property type="evidence" value="ECO:0007669"/>
    <property type="project" value="InterPro"/>
</dbReference>
<evidence type="ECO:0000313" key="3">
    <source>
        <dbReference type="Proteomes" id="UP000308652"/>
    </source>
</evidence>
<sequence length="320" mass="36542">MATITTTSTTSKPRVLPDCWGHRGASSRFPENTLASFEAAMRDGAEGIESDVHVSKDDVVLMFHDPGRTTDSEGEIRERTWYGETGMQHVRTIKEPRQSIPTFAETIELLMLPENQHVKFNVDVKVQNDPDRLFSLMHTIISSHSNWQTLLAPRILLGLWHPRFLSFAKDRLPYCRRSYIGNSTYIARKYFWVDCDAFSMSFGSLTTADGQKFREECKAAGKNLMVWTVNEPDHMMEAVRWEVNAIITDVTKTWLDLRTALQGDYEKTGSQYGRIFLWTTPQFYTPFLLARGRQARFYLESIAGPFDGVLAAPPRVDTKA</sequence>
<dbReference type="AlphaFoldDB" id="A0A5C3MG79"/>
<evidence type="ECO:0000313" key="2">
    <source>
        <dbReference type="EMBL" id="TFK43917.1"/>
    </source>
</evidence>
<dbReference type="STRING" id="68775.A0A5C3MG79"/>
<dbReference type="InterPro" id="IPR030395">
    <property type="entry name" value="GP_PDE_dom"/>
</dbReference>
<evidence type="ECO:0000259" key="1">
    <source>
        <dbReference type="PROSITE" id="PS51704"/>
    </source>
</evidence>
<dbReference type="Proteomes" id="UP000308652">
    <property type="component" value="Unassembled WGS sequence"/>
</dbReference>
<name>A0A5C3MG79_9AGAR</name>
<gene>
    <name evidence="2" type="ORF">BDQ12DRAFT_719092</name>
</gene>
<dbReference type="Pfam" id="PF03009">
    <property type="entry name" value="GDPD"/>
    <property type="match status" value="1"/>
</dbReference>
<dbReference type="PROSITE" id="PS51704">
    <property type="entry name" value="GP_PDE"/>
    <property type="match status" value="1"/>
</dbReference>
<proteinExistence type="predicted"/>
<dbReference type="PANTHER" id="PTHR43805:SF1">
    <property type="entry name" value="GP-PDE DOMAIN-CONTAINING PROTEIN"/>
    <property type="match status" value="1"/>
</dbReference>
<accession>A0A5C3MG79</accession>
<organism evidence="2 3">
    <name type="scientific">Crucibulum laeve</name>
    <dbReference type="NCBI Taxonomy" id="68775"/>
    <lineage>
        <taxon>Eukaryota</taxon>
        <taxon>Fungi</taxon>
        <taxon>Dikarya</taxon>
        <taxon>Basidiomycota</taxon>
        <taxon>Agaricomycotina</taxon>
        <taxon>Agaricomycetes</taxon>
        <taxon>Agaricomycetidae</taxon>
        <taxon>Agaricales</taxon>
        <taxon>Agaricineae</taxon>
        <taxon>Nidulariaceae</taxon>
        <taxon>Crucibulum</taxon>
    </lineage>
</organism>
<feature type="domain" description="GP-PDE" evidence="1">
    <location>
        <begin position="17"/>
        <end position="258"/>
    </location>
</feature>
<dbReference type="InterPro" id="IPR017946">
    <property type="entry name" value="PLC-like_Pdiesterase_TIM-brl"/>
</dbReference>
<protein>
    <submittedName>
        <fullName evidence="2">PLC-like phosphodiesterase</fullName>
    </submittedName>
</protein>
<dbReference type="GO" id="GO:0008081">
    <property type="term" value="F:phosphoric diester hydrolase activity"/>
    <property type="evidence" value="ECO:0007669"/>
    <property type="project" value="InterPro"/>
</dbReference>
<dbReference type="PANTHER" id="PTHR43805">
    <property type="entry name" value="GLYCEROPHOSPHORYL DIESTER PHOSPHODIESTERASE"/>
    <property type="match status" value="1"/>
</dbReference>